<dbReference type="EC" id="6.3.5.-" evidence="5 7"/>
<protein>
    <recommendedName>
        <fullName evidence="5 7">Glutamyl-tRNA(Gln) amidotransferase subunit D</fullName>
        <shortName evidence="5">Glu-ADT subunit D</shortName>
        <ecNumber evidence="5 7">6.3.5.-</ecNumber>
    </recommendedName>
</protein>
<dbReference type="GO" id="GO:0006412">
    <property type="term" value="P:translation"/>
    <property type="evidence" value="ECO:0007669"/>
    <property type="project" value="UniProtKB-UniRule"/>
</dbReference>
<keyword evidence="3 5" id="KW-0067">ATP-binding</keyword>
<keyword evidence="4 5" id="KW-0648">Protein biosynthesis</keyword>
<dbReference type="SMART" id="SM00870">
    <property type="entry name" value="Asparaginase"/>
    <property type="match status" value="1"/>
</dbReference>
<dbReference type="InterPro" id="IPR037152">
    <property type="entry name" value="L-asparaginase_N_sf"/>
</dbReference>
<evidence type="ECO:0000259" key="10">
    <source>
        <dbReference type="Pfam" id="PF18195"/>
    </source>
</evidence>
<dbReference type="PIRSF" id="PIRSF500175">
    <property type="entry name" value="Glu_ADT_D"/>
    <property type="match status" value="1"/>
</dbReference>
<dbReference type="NCBIfam" id="TIGR02153">
    <property type="entry name" value="gatD_arch"/>
    <property type="match status" value="1"/>
</dbReference>
<dbReference type="InterPro" id="IPR040918">
    <property type="entry name" value="GatD_N"/>
</dbReference>
<comment type="function">
    <text evidence="5 7">Allows the formation of correctly charged Gln-tRNA(Gln) through the transamidation of misacylated Glu-tRNA(Gln) in organisms which lack glutaminyl-tRNA synthetase. The reaction takes place in the presence of glutamine and ATP through an activated gamma-phospho-Glu-tRNA(Gln). The GatDE system is specific for glutamate and does not act on aspartate.</text>
</comment>
<evidence type="ECO:0000313" key="11">
    <source>
        <dbReference type="EMBL" id="MBM3282522.1"/>
    </source>
</evidence>
<dbReference type="PROSITE" id="PS00917">
    <property type="entry name" value="ASN_GLN_ASE_2"/>
    <property type="match status" value="1"/>
</dbReference>
<comment type="catalytic activity">
    <reaction evidence="5 7">
        <text>L-glutamyl-tRNA(Gln) + L-glutamine + ATP + H2O = L-glutaminyl-tRNA(Gln) + L-glutamate + ADP + phosphate + H(+)</text>
        <dbReference type="Rhea" id="RHEA:17521"/>
        <dbReference type="Rhea" id="RHEA-COMP:9681"/>
        <dbReference type="Rhea" id="RHEA-COMP:9684"/>
        <dbReference type="ChEBI" id="CHEBI:15377"/>
        <dbReference type="ChEBI" id="CHEBI:15378"/>
        <dbReference type="ChEBI" id="CHEBI:29985"/>
        <dbReference type="ChEBI" id="CHEBI:30616"/>
        <dbReference type="ChEBI" id="CHEBI:43474"/>
        <dbReference type="ChEBI" id="CHEBI:58359"/>
        <dbReference type="ChEBI" id="CHEBI:78520"/>
        <dbReference type="ChEBI" id="CHEBI:78521"/>
        <dbReference type="ChEBI" id="CHEBI:456216"/>
    </reaction>
</comment>
<feature type="domain" description="Asparaginase/glutaminase C-terminal" evidence="9">
    <location>
        <begin position="307"/>
        <end position="421"/>
    </location>
</feature>
<evidence type="ECO:0000256" key="7">
    <source>
        <dbReference type="RuleBase" id="RU004457"/>
    </source>
</evidence>
<name>A0A8T4C7E2_9ARCH</name>
<feature type="active site" evidence="5">
    <location>
        <position position="181"/>
    </location>
</feature>
<comment type="caution">
    <text evidence="11">The sequence shown here is derived from an EMBL/GenBank/DDBJ whole genome shotgun (WGS) entry which is preliminary data.</text>
</comment>
<dbReference type="Pfam" id="PF00710">
    <property type="entry name" value="Asparaginase"/>
    <property type="match status" value="1"/>
</dbReference>
<evidence type="ECO:0000313" key="12">
    <source>
        <dbReference type="Proteomes" id="UP000774699"/>
    </source>
</evidence>
<evidence type="ECO:0000259" key="8">
    <source>
        <dbReference type="Pfam" id="PF00710"/>
    </source>
</evidence>
<dbReference type="GO" id="GO:0005524">
    <property type="term" value="F:ATP binding"/>
    <property type="evidence" value="ECO:0007669"/>
    <property type="project" value="UniProtKB-KW"/>
</dbReference>
<dbReference type="Pfam" id="PF18195">
    <property type="entry name" value="GatD_N"/>
    <property type="match status" value="1"/>
</dbReference>
<dbReference type="Pfam" id="PF17763">
    <property type="entry name" value="Asparaginase_C"/>
    <property type="match status" value="1"/>
</dbReference>
<feature type="active site" evidence="5 6">
    <location>
        <position position="180"/>
    </location>
</feature>
<dbReference type="GO" id="GO:0006450">
    <property type="term" value="P:regulation of translational fidelity"/>
    <property type="evidence" value="ECO:0007669"/>
    <property type="project" value="InterPro"/>
</dbReference>
<dbReference type="InterPro" id="IPR027474">
    <property type="entry name" value="L-asparaginase_N"/>
</dbReference>
<dbReference type="NCBIfam" id="NF003217">
    <property type="entry name" value="PRK04183.1"/>
    <property type="match status" value="1"/>
</dbReference>
<keyword evidence="1 5" id="KW-0436">Ligase</keyword>
<accession>A0A8T4C7E2</accession>
<dbReference type="Gene3D" id="2.30.30.520">
    <property type="match status" value="1"/>
</dbReference>
<dbReference type="PANTHER" id="PTHR11707:SF28">
    <property type="entry name" value="60 KDA LYSOPHOSPHOLIPASE"/>
    <property type="match status" value="1"/>
</dbReference>
<dbReference type="EMBL" id="VGJJ01000040">
    <property type="protein sequence ID" value="MBM3282522.1"/>
    <property type="molecule type" value="Genomic_DNA"/>
</dbReference>
<evidence type="ECO:0000256" key="1">
    <source>
        <dbReference type="ARBA" id="ARBA00022598"/>
    </source>
</evidence>
<proteinExistence type="inferred from homology"/>
<dbReference type="InterPro" id="IPR011878">
    <property type="entry name" value="GatD"/>
</dbReference>
<gene>
    <name evidence="5 11" type="primary">gatD</name>
    <name evidence="11" type="ORF">FJY86_04260</name>
</gene>
<dbReference type="InterPro" id="IPR006033">
    <property type="entry name" value="AsnA_fam"/>
</dbReference>
<dbReference type="InterPro" id="IPR036152">
    <property type="entry name" value="Asp/glu_Ase-like_sf"/>
</dbReference>
<dbReference type="SUPFAM" id="SSF53774">
    <property type="entry name" value="Glutaminase/Asparaginase"/>
    <property type="match status" value="1"/>
</dbReference>
<dbReference type="Gene3D" id="3.40.50.40">
    <property type="match status" value="1"/>
</dbReference>
<dbReference type="Gene3D" id="3.40.50.1170">
    <property type="entry name" value="L-asparaginase, N-terminal domain"/>
    <property type="match status" value="1"/>
</dbReference>
<dbReference type="NCBIfam" id="TIGR00519">
    <property type="entry name" value="asnASE_I"/>
    <property type="match status" value="1"/>
</dbReference>
<dbReference type="PRINTS" id="PR00139">
    <property type="entry name" value="ASNGLNASE"/>
</dbReference>
<dbReference type="InterPro" id="IPR027473">
    <property type="entry name" value="L-asparaginase_C"/>
</dbReference>
<evidence type="ECO:0000259" key="9">
    <source>
        <dbReference type="Pfam" id="PF17763"/>
    </source>
</evidence>
<dbReference type="Proteomes" id="UP000774699">
    <property type="component" value="Unassembled WGS sequence"/>
</dbReference>
<reference evidence="11" key="1">
    <citation type="submission" date="2019-03" db="EMBL/GenBank/DDBJ databases">
        <title>Lake Tanganyika Metagenome-Assembled Genomes (MAGs).</title>
        <authorList>
            <person name="Tran P."/>
        </authorList>
    </citation>
    <scope>NUCLEOTIDE SEQUENCE</scope>
    <source>
        <strain evidence="11">M_DeepCast_50m_m2_156</strain>
    </source>
</reference>
<feature type="active site" evidence="5">
    <location>
        <position position="102"/>
    </location>
</feature>
<dbReference type="AlphaFoldDB" id="A0A8T4C7E2"/>
<evidence type="ECO:0000256" key="3">
    <source>
        <dbReference type="ARBA" id="ARBA00022840"/>
    </source>
</evidence>
<dbReference type="InterPro" id="IPR006034">
    <property type="entry name" value="Asparaginase/glutaminase-like"/>
</dbReference>
<evidence type="ECO:0000256" key="4">
    <source>
        <dbReference type="ARBA" id="ARBA00022917"/>
    </source>
</evidence>
<dbReference type="GO" id="GO:0004067">
    <property type="term" value="F:asparaginase activity"/>
    <property type="evidence" value="ECO:0007669"/>
    <property type="project" value="UniProtKB-UniRule"/>
</dbReference>
<dbReference type="InterPro" id="IPR040919">
    <property type="entry name" value="Asparaginase_C"/>
</dbReference>
<dbReference type="HAMAP" id="MF_00586">
    <property type="entry name" value="GatD"/>
    <property type="match status" value="1"/>
</dbReference>
<organism evidence="11 12">
    <name type="scientific">Candidatus Iainarchaeum sp</name>
    <dbReference type="NCBI Taxonomy" id="3101447"/>
    <lineage>
        <taxon>Archaea</taxon>
        <taxon>Candidatus Iainarchaeota</taxon>
        <taxon>Candidatus Iainarchaeia</taxon>
        <taxon>Candidatus Iainarchaeales</taxon>
        <taxon>Candidatus Iainarchaeaceae</taxon>
        <taxon>Candidatus Iainarchaeum</taxon>
    </lineage>
</organism>
<dbReference type="GO" id="GO:0050567">
    <property type="term" value="F:glutaminyl-tRNA synthase (glutamine-hydrolyzing) activity"/>
    <property type="evidence" value="ECO:0007669"/>
    <property type="project" value="UniProtKB-UniRule"/>
</dbReference>
<dbReference type="PROSITE" id="PS51732">
    <property type="entry name" value="ASN_GLN_ASE_3"/>
    <property type="match status" value="1"/>
</dbReference>
<dbReference type="InterPro" id="IPR027475">
    <property type="entry name" value="Asparaginase/glutaminase_AS2"/>
</dbReference>
<evidence type="ECO:0000256" key="5">
    <source>
        <dbReference type="HAMAP-Rule" id="MF_00586"/>
    </source>
</evidence>
<feature type="active site" evidence="5">
    <location>
        <position position="258"/>
    </location>
</feature>
<comment type="subunit">
    <text evidence="5 7">Heterodimer of GatD and GatE.</text>
</comment>
<feature type="domain" description="L-asparaginase N-terminal" evidence="8">
    <location>
        <begin position="96"/>
        <end position="280"/>
    </location>
</feature>
<evidence type="ECO:0000256" key="6">
    <source>
        <dbReference type="PROSITE-ProRule" id="PRU10100"/>
    </source>
</evidence>
<dbReference type="PANTHER" id="PTHR11707">
    <property type="entry name" value="L-ASPARAGINASE"/>
    <property type="match status" value="1"/>
</dbReference>
<sequence>MTAALAGFFEKYSLHVGERIRVHWKNMPVEGVIIPQPSQGDILKIKLASGYNTGLDINHISSVEKIPSLKSNHSEKIVEHTLPSSAHVTNRPGFSLIGVGGTIASKVNYETGGVIAQITPDELSEMVPQIKEFAQIKQVVTPFTKMSEDNVPADWIRIAHACYDELIKPDVNGVVVSHGTDTLHYTASALSFMLRNLNKPVVLVGSQRSSDRGSSDSVMNLICSARVAISDIAEVGTCMHATTSDDYCFFSRGTSVRKMHSTRRDAFRSINQLPLLKVWPDGKMEKVSEYHPRSQEKLSLDAVFEENIALIKVFPNMKADVLEYYMSKGCKGFVMEATGLGHVHTTNIIPAIQHATQKGIPVFITSQTIYGRVDLNVYTNLRLLQNAGAIGLEDMLAETAYVKLGWVLAHTKEREKVKEMMLTNYAGEITPFSRTDVFLN</sequence>
<feature type="domain" description="GatD N-terminal" evidence="10">
    <location>
        <begin position="15"/>
        <end position="66"/>
    </location>
</feature>
<comment type="similarity">
    <text evidence="5 7">Belongs to the asparaginase 1 family. GatD subfamily.</text>
</comment>
<dbReference type="InterPro" id="IPR037222">
    <property type="entry name" value="GatD_N_sf"/>
</dbReference>
<dbReference type="GO" id="GO:0006520">
    <property type="term" value="P:amino acid metabolic process"/>
    <property type="evidence" value="ECO:0007669"/>
    <property type="project" value="InterPro"/>
</dbReference>
<keyword evidence="2 5" id="KW-0547">Nucleotide-binding</keyword>
<dbReference type="SUPFAM" id="SSF141300">
    <property type="entry name" value="GatD N-terminal domain-like"/>
    <property type="match status" value="1"/>
</dbReference>
<evidence type="ECO:0000256" key="2">
    <source>
        <dbReference type="ARBA" id="ARBA00022741"/>
    </source>
</evidence>
<dbReference type="PIRSF" id="PIRSF001220">
    <property type="entry name" value="L-ASNase_gatD"/>
    <property type="match status" value="1"/>
</dbReference>